<proteinExistence type="predicted"/>
<dbReference type="PANTHER" id="PTHR40288:SF1">
    <property type="entry name" value="EXPERA DOMAIN-CONTAINING PROTEIN"/>
    <property type="match status" value="1"/>
</dbReference>
<evidence type="ECO:0000256" key="1">
    <source>
        <dbReference type="SAM" id="Phobius"/>
    </source>
</evidence>
<organism evidence="2 3">
    <name type="scientific">Syphacia muris</name>
    <dbReference type="NCBI Taxonomy" id="451379"/>
    <lineage>
        <taxon>Eukaryota</taxon>
        <taxon>Metazoa</taxon>
        <taxon>Ecdysozoa</taxon>
        <taxon>Nematoda</taxon>
        <taxon>Chromadorea</taxon>
        <taxon>Rhabditida</taxon>
        <taxon>Spirurina</taxon>
        <taxon>Oxyuridomorpha</taxon>
        <taxon>Oxyuroidea</taxon>
        <taxon>Oxyuridae</taxon>
        <taxon>Syphacia</taxon>
    </lineage>
</organism>
<protein>
    <submittedName>
        <fullName evidence="3">DUF2085 domain-containing protein</fullName>
    </submittedName>
</protein>
<keyword evidence="1" id="KW-0812">Transmembrane</keyword>
<dbReference type="Proteomes" id="UP000046393">
    <property type="component" value="Unplaced"/>
</dbReference>
<dbReference type="PANTHER" id="PTHR40288">
    <property type="entry name" value="PROTEIN CBG16535-RELATED"/>
    <property type="match status" value="1"/>
</dbReference>
<reference evidence="3" key="1">
    <citation type="submission" date="2017-02" db="UniProtKB">
        <authorList>
            <consortium name="WormBaseParasite"/>
        </authorList>
    </citation>
    <scope>IDENTIFICATION</scope>
</reference>
<feature type="transmembrane region" description="Helical" evidence="1">
    <location>
        <begin position="76"/>
        <end position="98"/>
    </location>
</feature>
<accession>A0A0N5AYG6</accession>
<sequence>MCSFALQTSLKHQRQFLGYDIIIFDYGLMHRILGTNECVANYLDGGFMRSMWCVNHTFALLLLPIALYCIRKPLWLLWPSLLMQSAYALGLGVLTMAIAPKLLEAFGGRVDGKLMLQFLIYTSGFCLNWLFTLILWHYYWYMEKLLAHIPHDLDRT</sequence>
<keyword evidence="1" id="KW-1133">Transmembrane helix</keyword>
<dbReference type="AlphaFoldDB" id="A0A0N5AYG6"/>
<evidence type="ECO:0000313" key="3">
    <source>
        <dbReference type="WBParaSite" id="SMUV_0001000701-mRNA-1"/>
    </source>
</evidence>
<feature type="transmembrane region" description="Helical" evidence="1">
    <location>
        <begin position="49"/>
        <end position="69"/>
    </location>
</feature>
<name>A0A0N5AYG6_9BILA</name>
<keyword evidence="2" id="KW-1185">Reference proteome</keyword>
<dbReference type="WBParaSite" id="SMUV_0001000701-mRNA-1">
    <property type="protein sequence ID" value="SMUV_0001000701-mRNA-1"/>
    <property type="gene ID" value="SMUV_0001000701"/>
</dbReference>
<feature type="transmembrane region" description="Helical" evidence="1">
    <location>
        <begin position="118"/>
        <end position="141"/>
    </location>
</feature>
<keyword evidence="1" id="KW-0472">Membrane</keyword>
<evidence type="ECO:0000313" key="2">
    <source>
        <dbReference type="Proteomes" id="UP000046393"/>
    </source>
</evidence>